<dbReference type="InterPro" id="IPR004087">
    <property type="entry name" value="KH_dom"/>
</dbReference>
<evidence type="ECO:0000256" key="3">
    <source>
        <dbReference type="SAM" id="MobiDB-lite"/>
    </source>
</evidence>
<feature type="compositionally biased region" description="Pro residues" evidence="3">
    <location>
        <begin position="652"/>
        <end position="677"/>
    </location>
</feature>
<dbReference type="PROSITE" id="PS50084">
    <property type="entry name" value="KH_TYPE_1"/>
    <property type="match status" value="2"/>
</dbReference>
<dbReference type="SUPFAM" id="SSF54791">
    <property type="entry name" value="Eukaryotic type KH-domain (KH-domain type I)"/>
    <property type="match status" value="2"/>
</dbReference>
<dbReference type="CDD" id="cd00105">
    <property type="entry name" value="KH-I"/>
    <property type="match status" value="1"/>
</dbReference>
<sequence>MFSGGALRVRVSATILVPAGPLMDDRIAAYCATYGVFNSLSPPLSAVAEGWSRITLSGMRVSVIDTLCALHDTDLMPLRIILPGARGFEQGENFRRQVEDSRTLFGTEISVGSLNLHGTSAETELVLTISGSRGTSLAPLRAFSSSIFRPAPSTITTRGVGDGFGQGRDMGLLSLQTHDAISTHTRLHSAWQPTQPTYPQQIQTATATPGTYGRTGAVGLGIGVGGGEGVNAFTPANFDVSGPPAPLLMPPPSSGHGQVQAYADRDTCRVINGTPITTTVSETPNTFQVPNVAQHQNQEAPQAAVLACSERQNTMGYLTTQQPLHLQAHVSETARDFWSPPFPLQQQQHHTLVSPTTTQPQQHGMPVTGNPNGLLQPLHPPATQPAHHNLPVEPIPITGGASVAPITAQQTGEAMGGGWIPGGGPNQNQNQDKEASGEDSTKYMGWIPAHFVPRLIGGGGKCKGEFQNRSGAKIQYGSVTSADGMRELKISGTERQIAGALELVENKIASWTARDKRGPVKRTLWVPDEIANQLVGKKGAKISEFQLSSGACVDIGNREIVQMGRVRDITESLGIEATGAAQEMAVHIYTLLTLTTLPGALPLPSPNMPTRLRRVVVSGTQQNVSKCTALITNCVRKILGLAAKHLQNPKVNVPPPPQARTTPHPQPHAHPQPPLLDFPPHTHTNPILSRQPSAAAPPFYTPSMTVQQPEAGPPPSPTLSQPPQTMMHYSSLTTASGAAVGRRVGASSPSSYPGMIVGSPPVHVQNLSNVYHNNGLPQAPTPVYMENSPPYDAAAPGFFT</sequence>
<feature type="region of interest" description="Disordered" evidence="3">
    <location>
        <begin position="412"/>
        <end position="440"/>
    </location>
</feature>
<evidence type="ECO:0000313" key="5">
    <source>
        <dbReference type="EMBL" id="CEM52999.1"/>
    </source>
</evidence>
<reference evidence="5" key="1">
    <citation type="submission" date="2014-11" db="EMBL/GenBank/DDBJ databases">
        <authorList>
            <person name="Otto D Thomas"/>
            <person name="Naeem Raeece"/>
        </authorList>
    </citation>
    <scope>NUCLEOTIDE SEQUENCE</scope>
</reference>
<feature type="compositionally biased region" description="Polar residues" evidence="3">
    <location>
        <begin position="349"/>
        <end position="362"/>
    </location>
</feature>
<organism evidence="5">
    <name type="scientific">Chromera velia CCMP2878</name>
    <dbReference type="NCBI Taxonomy" id="1169474"/>
    <lineage>
        <taxon>Eukaryota</taxon>
        <taxon>Sar</taxon>
        <taxon>Alveolata</taxon>
        <taxon>Colpodellida</taxon>
        <taxon>Chromeraceae</taxon>
        <taxon>Chromera</taxon>
    </lineage>
</organism>
<dbReference type="AlphaFoldDB" id="A0A0G4I7G6"/>
<dbReference type="PhylomeDB" id="A0A0G4I7G6"/>
<evidence type="ECO:0000256" key="2">
    <source>
        <dbReference type="PROSITE-ProRule" id="PRU00117"/>
    </source>
</evidence>
<protein>
    <recommendedName>
        <fullName evidence="4">K Homology domain-containing protein</fullName>
    </recommendedName>
</protein>
<keyword evidence="1" id="KW-0677">Repeat</keyword>
<feature type="compositionally biased region" description="Gly residues" evidence="3">
    <location>
        <begin position="414"/>
        <end position="425"/>
    </location>
</feature>
<feature type="region of interest" description="Disordered" evidence="3">
    <location>
        <begin position="648"/>
        <end position="722"/>
    </location>
</feature>
<dbReference type="InterPro" id="IPR036612">
    <property type="entry name" value="KH_dom_type_1_sf"/>
</dbReference>
<dbReference type="EMBL" id="CDMZ01005469">
    <property type="protein sequence ID" value="CEM52999.1"/>
    <property type="molecule type" value="Genomic_DNA"/>
</dbReference>
<feature type="compositionally biased region" description="Polar residues" evidence="3">
    <location>
        <begin position="682"/>
        <end position="692"/>
    </location>
</feature>
<accession>A0A0G4I7G6</accession>
<dbReference type="VEuPathDB" id="CryptoDB:Cvel_11660"/>
<dbReference type="InterPro" id="IPR004088">
    <property type="entry name" value="KH_dom_type_1"/>
</dbReference>
<dbReference type="Gene3D" id="3.30.1370.10">
    <property type="entry name" value="K Homology domain, type 1"/>
    <property type="match status" value="2"/>
</dbReference>
<proteinExistence type="predicted"/>
<gene>
    <name evidence="5" type="ORF">Cvel_11660</name>
</gene>
<evidence type="ECO:0000259" key="4">
    <source>
        <dbReference type="SMART" id="SM00322"/>
    </source>
</evidence>
<dbReference type="SMART" id="SM00322">
    <property type="entry name" value="KH"/>
    <property type="match status" value="2"/>
</dbReference>
<feature type="region of interest" description="Disordered" evidence="3">
    <location>
        <begin position="349"/>
        <end position="373"/>
    </location>
</feature>
<dbReference type="GO" id="GO:0003723">
    <property type="term" value="F:RNA binding"/>
    <property type="evidence" value="ECO:0007669"/>
    <property type="project" value="UniProtKB-UniRule"/>
</dbReference>
<feature type="domain" description="K Homology" evidence="4">
    <location>
        <begin position="439"/>
        <end position="509"/>
    </location>
</feature>
<feature type="compositionally biased region" description="Basic and acidic residues" evidence="3">
    <location>
        <begin position="431"/>
        <end position="440"/>
    </location>
</feature>
<dbReference type="Pfam" id="PF00013">
    <property type="entry name" value="KH_1"/>
    <property type="match status" value="1"/>
</dbReference>
<keyword evidence="2" id="KW-0694">RNA-binding</keyword>
<feature type="domain" description="K Homology" evidence="4">
    <location>
        <begin position="518"/>
        <end position="636"/>
    </location>
</feature>
<dbReference type="PANTHER" id="PTHR10288">
    <property type="entry name" value="KH DOMAIN CONTAINING RNA BINDING PROTEIN"/>
    <property type="match status" value="1"/>
</dbReference>
<name>A0A0G4I7G6_9ALVE</name>
<evidence type="ECO:0000256" key="1">
    <source>
        <dbReference type="ARBA" id="ARBA00022737"/>
    </source>
</evidence>